<dbReference type="PANTHER" id="PTHR43722:SF1">
    <property type="entry name" value="PROLINE IMINOPEPTIDASE"/>
    <property type="match status" value="1"/>
</dbReference>
<dbReference type="Pfam" id="PF00561">
    <property type="entry name" value="Abhydrolase_1"/>
    <property type="match status" value="1"/>
</dbReference>
<evidence type="ECO:0000313" key="15">
    <source>
        <dbReference type="EMBL" id="ABM02120.1"/>
    </source>
</evidence>
<dbReference type="InterPro" id="IPR029058">
    <property type="entry name" value="AB_hydrolase_fold"/>
</dbReference>
<dbReference type="NCBIfam" id="TIGR01249">
    <property type="entry name" value="pro_imino_pep_1"/>
    <property type="match status" value="1"/>
</dbReference>
<keyword evidence="16" id="KW-1185">Reference proteome</keyword>
<evidence type="ECO:0000256" key="11">
    <source>
        <dbReference type="PIRNR" id="PIRNR006431"/>
    </source>
</evidence>
<dbReference type="Proteomes" id="UP000000639">
    <property type="component" value="Chromosome"/>
</dbReference>
<feature type="active site" description="Nucleophile" evidence="12">
    <location>
        <position position="110"/>
    </location>
</feature>
<evidence type="ECO:0000256" key="4">
    <source>
        <dbReference type="ARBA" id="ARBA00012568"/>
    </source>
</evidence>
<keyword evidence="9 11" id="KW-0378">Hydrolase</keyword>
<sequence length="320" mass="35888">MNELYPEIEPFNDFLLDVGCQHQLYVEQCGNVNGQPVIFIHGGPGAGSSANDRRFFDPEKYHIILFDQRGCGRSTPYGSLADNTTVQLVADLEKIRNHLQLDKWHVFGGSWGSTLALVYAQTHAEQVLSLVLRGIFLGRVQDTEWTFAGGGGSRIFADYWQEYLATLPAAILSQHNHVKVAYDIMTGNDKDAAEKVAQAWANWEMRCCTLEPNDEFVSAATSDDSCWTLARHEAHYMVNKCFLTDNQILKNCDKIANIPTVLVHGRYDIVCPFDNAWLLHQQLPNSQLVISKTAGHASVEPETKHHLLNATNAMLELSHY</sequence>
<evidence type="ECO:0000256" key="8">
    <source>
        <dbReference type="ARBA" id="ARBA00022670"/>
    </source>
</evidence>
<dbReference type="GO" id="GO:0006508">
    <property type="term" value="P:proteolysis"/>
    <property type="evidence" value="ECO:0007669"/>
    <property type="project" value="UniProtKB-KW"/>
</dbReference>
<protein>
    <recommendedName>
        <fullName evidence="5 11">Proline iminopeptidase</fullName>
        <shortName evidence="11">PIP</shortName>
        <ecNumber evidence="4 11">3.4.11.5</ecNumber>
    </recommendedName>
    <alternativeName>
        <fullName evidence="10 11">Prolyl aminopeptidase</fullName>
    </alternativeName>
</protein>
<comment type="catalytic activity">
    <reaction evidence="1 11 13">
        <text>Release of N-terminal proline from a peptide.</text>
        <dbReference type="EC" id="3.4.11.5"/>
    </reaction>
</comment>
<keyword evidence="6 11" id="KW-0031">Aminopeptidase</keyword>
<feature type="active site" evidence="12">
    <location>
        <position position="268"/>
    </location>
</feature>
<evidence type="ECO:0000256" key="5">
    <source>
        <dbReference type="ARBA" id="ARBA00021843"/>
    </source>
</evidence>
<proteinExistence type="inferred from homology"/>
<dbReference type="GO" id="GO:0005737">
    <property type="term" value="C:cytoplasm"/>
    <property type="evidence" value="ECO:0007669"/>
    <property type="project" value="UniProtKB-SubCell"/>
</dbReference>
<evidence type="ECO:0000256" key="13">
    <source>
        <dbReference type="RuleBase" id="RU003421"/>
    </source>
</evidence>
<dbReference type="eggNOG" id="COG0596">
    <property type="taxonomic scope" value="Bacteria"/>
</dbReference>
<keyword evidence="7 11" id="KW-0963">Cytoplasm</keyword>
<dbReference type="AlphaFoldDB" id="A1SRK5"/>
<accession>A1SRK5</accession>
<dbReference type="Gene3D" id="3.40.50.1820">
    <property type="entry name" value="alpha/beta hydrolase"/>
    <property type="match status" value="1"/>
</dbReference>
<dbReference type="STRING" id="357804.Ping_0253"/>
<keyword evidence="8 11" id="KW-0645">Protease</keyword>
<dbReference type="PRINTS" id="PR00793">
    <property type="entry name" value="PROAMNOPTASE"/>
</dbReference>
<feature type="domain" description="AB hydrolase-1" evidence="14">
    <location>
        <begin position="36"/>
        <end position="300"/>
    </location>
</feature>
<evidence type="ECO:0000256" key="10">
    <source>
        <dbReference type="ARBA" id="ARBA00029605"/>
    </source>
</evidence>
<name>A1SRK5_PSYIN</name>
<reference evidence="15 16" key="1">
    <citation type="submission" date="2007-01" db="EMBL/GenBank/DDBJ databases">
        <title>Complete sequence of Psychromonas ingrahamii 37.</title>
        <authorList>
            <consortium name="US DOE Joint Genome Institute"/>
            <person name="Copeland A."/>
            <person name="Lucas S."/>
            <person name="Lapidus A."/>
            <person name="Barry K."/>
            <person name="Detter J.C."/>
            <person name="Glavina del Rio T."/>
            <person name="Hammon N."/>
            <person name="Israni S."/>
            <person name="Dalin E."/>
            <person name="Tice H."/>
            <person name="Pitluck S."/>
            <person name="Thompson L.S."/>
            <person name="Brettin T."/>
            <person name="Bruce D."/>
            <person name="Han C."/>
            <person name="Tapia R."/>
            <person name="Schmutz J."/>
            <person name="Larimer F."/>
            <person name="Land M."/>
            <person name="Hauser L."/>
            <person name="Kyrpides N."/>
            <person name="Ivanova N."/>
            <person name="Staley J."/>
            <person name="Richardson P."/>
        </authorList>
    </citation>
    <scope>NUCLEOTIDE SEQUENCE [LARGE SCALE GENOMIC DNA]</scope>
    <source>
        <strain evidence="15 16">37</strain>
    </source>
</reference>
<dbReference type="HOGENOM" id="CLU_043739_2_2_6"/>
<dbReference type="ESTHER" id="psyin-a1srk5">
    <property type="family name" value="Proline_iminopeptidase"/>
</dbReference>
<dbReference type="RefSeq" id="WP_011768679.1">
    <property type="nucleotide sequence ID" value="NC_008709.1"/>
</dbReference>
<dbReference type="KEGG" id="pin:Ping_0253"/>
<dbReference type="EMBL" id="CP000510">
    <property type="protein sequence ID" value="ABM02120.1"/>
    <property type="molecule type" value="Genomic_DNA"/>
</dbReference>
<comment type="subcellular location">
    <subcellularLocation>
        <location evidence="2 11">Cytoplasm</location>
    </subcellularLocation>
</comment>
<gene>
    <name evidence="15" type="ordered locus">Ping_0253</name>
</gene>
<dbReference type="PIRSF" id="PIRSF006431">
    <property type="entry name" value="Pept_S33"/>
    <property type="match status" value="1"/>
</dbReference>
<dbReference type="PANTHER" id="PTHR43722">
    <property type="entry name" value="PROLINE IMINOPEPTIDASE"/>
    <property type="match status" value="1"/>
</dbReference>
<dbReference type="OrthoDB" id="9796770at2"/>
<evidence type="ECO:0000256" key="1">
    <source>
        <dbReference type="ARBA" id="ARBA00001585"/>
    </source>
</evidence>
<dbReference type="GO" id="GO:0004177">
    <property type="term" value="F:aminopeptidase activity"/>
    <property type="evidence" value="ECO:0007669"/>
    <property type="project" value="UniProtKB-UniRule"/>
</dbReference>
<dbReference type="InterPro" id="IPR000073">
    <property type="entry name" value="AB_hydrolase_1"/>
</dbReference>
<evidence type="ECO:0000256" key="2">
    <source>
        <dbReference type="ARBA" id="ARBA00004496"/>
    </source>
</evidence>
<evidence type="ECO:0000256" key="7">
    <source>
        <dbReference type="ARBA" id="ARBA00022490"/>
    </source>
</evidence>
<dbReference type="EC" id="3.4.11.5" evidence="4 11"/>
<evidence type="ECO:0000256" key="3">
    <source>
        <dbReference type="ARBA" id="ARBA00010088"/>
    </source>
</evidence>
<organism evidence="15 16">
    <name type="scientific">Psychromonas ingrahamii (strain DSM 17664 / CCUG 51855 / 37)</name>
    <dbReference type="NCBI Taxonomy" id="357804"/>
    <lineage>
        <taxon>Bacteria</taxon>
        <taxon>Pseudomonadati</taxon>
        <taxon>Pseudomonadota</taxon>
        <taxon>Gammaproteobacteria</taxon>
        <taxon>Alteromonadales</taxon>
        <taxon>Psychromonadaceae</taxon>
        <taxon>Psychromonas</taxon>
    </lineage>
</organism>
<evidence type="ECO:0000256" key="9">
    <source>
        <dbReference type="ARBA" id="ARBA00022801"/>
    </source>
</evidence>
<dbReference type="InterPro" id="IPR005944">
    <property type="entry name" value="Pro_iminopeptidase"/>
</dbReference>
<feature type="active site" description="Proton donor" evidence="12">
    <location>
        <position position="296"/>
    </location>
</feature>
<dbReference type="InterPro" id="IPR002410">
    <property type="entry name" value="Peptidase_S33"/>
</dbReference>
<dbReference type="MEROPS" id="S33.001"/>
<dbReference type="SUPFAM" id="SSF53474">
    <property type="entry name" value="alpha/beta-Hydrolases"/>
    <property type="match status" value="1"/>
</dbReference>
<evidence type="ECO:0000313" key="16">
    <source>
        <dbReference type="Proteomes" id="UP000000639"/>
    </source>
</evidence>
<evidence type="ECO:0000259" key="14">
    <source>
        <dbReference type="Pfam" id="PF00561"/>
    </source>
</evidence>
<evidence type="ECO:0000256" key="12">
    <source>
        <dbReference type="PIRSR" id="PIRSR006431-1"/>
    </source>
</evidence>
<comment type="similarity">
    <text evidence="3 11 13">Belongs to the peptidase S33 family.</text>
</comment>
<evidence type="ECO:0000256" key="6">
    <source>
        <dbReference type="ARBA" id="ARBA00022438"/>
    </source>
</evidence>